<dbReference type="STRING" id="1212489.Ldro_2821"/>
<dbReference type="InterPro" id="IPR016162">
    <property type="entry name" value="Ald_DH_N"/>
</dbReference>
<dbReference type="Gene3D" id="3.40.309.10">
    <property type="entry name" value="Aldehyde Dehydrogenase, Chain A, domain 2"/>
    <property type="match status" value="1"/>
</dbReference>
<evidence type="ECO:0000256" key="1">
    <source>
        <dbReference type="ARBA" id="ARBA00004985"/>
    </source>
</evidence>
<sequence>MIDENEIIGQLNLVRESSHDLVALNEEKRTNVLLRLAENLRKQAAKIIEENQKDLALMPIEDPRYDRLLLTEERIFSIADDVERVASLAQPLNKIIEDKTRPNGLRIQRITVPLGVVAVIYESRPNVTIDVFALAFKTGNACVLKGGKEAHHSNKWLTELIKQTLEDQEIDSQVIYLLPAQREATRLLLNARNLIDVCIPRGSQSLINFVREHAKIPVIETGAGIVHTYFDASGDVEKARLIINNAKTRRVSVCNALDTLIIHEKSLAHLSKIVELLPEKQVEIFADELSYQALQSSYPSNLLHKASPEDFGQEFLSYKMSIKTVDSIEKAVEHIMRYTSGHSEAIIAEDHQAISYFLTQVDAAAVYVNASTAFTDGGEFGMGAEIGISTQKLHARGPMALEALTSYKWLIVGDGQIRA</sequence>
<comment type="caution">
    <text evidence="9">The sequence shown here is derived from an EMBL/GenBank/DDBJ whole genome shotgun (WGS) entry which is preliminary data.</text>
</comment>
<dbReference type="EMBL" id="LNXY01000031">
    <property type="protein sequence ID" value="KTC84657.1"/>
    <property type="molecule type" value="Genomic_DNA"/>
</dbReference>
<evidence type="ECO:0000256" key="5">
    <source>
        <dbReference type="ARBA" id="ARBA00023002"/>
    </source>
</evidence>
<accession>A0A0W0SN29</accession>
<dbReference type="InterPro" id="IPR016163">
    <property type="entry name" value="Ald_DH_C"/>
</dbReference>
<keyword evidence="7" id="KW-0963">Cytoplasm</keyword>
<dbReference type="UniPathway" id="UPA00098">
    <property type="reaction ID" value="UER00360"/>
</dbReference>
<keyword evidence="5 7" id="KW-0560">Oxidoreductase</keyword>
<comment type="pathway">
    <text evidence="1 7">Amino-acid biosynthesis; L-proline biosynthesis; L-glutamate 5-semialdehyde from L-glutamate: step 2/2.</text>
</comment>
<dbReference type="InterPro" id="IPR000965">
    <property type="entry name" value="GPR_dom"/>
</dbReference>
<evidence type="ECO:0000256" key="7">
    <source>
        <dbReference type="HAMAP-Rule" id="MF_00412"/>
    </source>
</evidence>
<dbReference type="GO" id="GO:0055129">
    <property type="term" value="P:L-proline biosynthetic process"/>
    <property type="evidence" value="ECO:0007669"/>
    <property type="project" value="UniProtKB-UniRule"/>
</dbReference>
<name>A0A0W0SN29_9GAMM</name>
<dbReference type="PANTHER" id="PTHR11063:SF8">
    <property type="entry name" value="DELTA-1-PYRROLINE-5-CARBOXYLATE SYNTHASE"/>
    <property type="match status" value="1"/>
</dbReference>
<dbReference type="Proteomes" id="UP000054736">
    <property type="component" value="Unassembled WGS sequence"/>
</dbReference>
<evidence type="ECO:0000256" key="2">
    <source>
        <dbReference type="ARBA" id="ARBA00022605"/>
    </source>
</evidence>
<dbReference type="PATRIC" id="fig|1212489.4.peg.2973"/>
<dbReference type="GO" id="GO:0004350">
    <property type="term" value="F:glutamate-5-semialdehyde dehydrogenase activity"/>
    <property type="evidence" value="ECO:0007669"/>
    <property type="project" value="UniProtKB-UniRule"/>
</dbReference>
<dbReference type="AlphaFoldDB" id="A0A0W0SN29"/>
<dbReference type="EC" id="1.2.1.41" evidence="7"/>
<comment type="function">
    <text evidence="7">Catalyzes the NADPH-dependent reduction of L-glutamate 5-phosphate into L-glutamate 5-semialdehyde and phosphate. The product spontaneously undergoes cyclization to form 1-pyrroline-5-carboxylate.</text>
</comment>
<keyword evidence="3 7" id="KW-0641">Proline biosynthesis</keyword>
<feature type="domain" description="Aldehyde dehydrogenase" evidence="8">
    <location>
        <begin position="42"/>
        <end position="269"/>
    </location>
</feature>
<comment type="catalytic activity">
    <reaction evidence="6 7">
        <text>L-glutamate 5-semialdehyde + phosphate + NADP(+) = L-glutamyl 5-phosphate + NADPH + H(+)</text>
        <dbReference type="Rhea" id="RHEA:19541"/>
        <dbReference type="ChEBI" id="CHEBI:15378"/>
        <dbReference type="ChEBI" id="CHEBI:43474"/>
        <dbReference type="ChEBI" id="CHEBI:57783"/>
        <dbReference type="ChEBI" id="CHEBI:58066"/>
        <dbReference type="ChEBI" id="CHEBI:58274"/>
        <dbReference type="ChEBI" id="CHEBI:58349"/>
        <dbReference type="EC" id="1.2.1.41"/>
    </reaction>
</comment>
<evidence type="ECO:0000259" key="8">
    <source>
        <dbReference type="Pfam" id="PF00171"/>
    </source>
</evidence>
<gene>
    <name evidence="9" type="primary">proA_2</name>
    <name evidence="7" type="synonym">proA</name>
    <name evidence="9" type="ORF">Ldro_2821</name>
</gene>
<dbReference type="NCBIfam" id="TIGR00407">
    <property type="entry name" value="proA"/>
    <property type="match status" value="1"/>
</dbReference>
<dbReference type="Pfam" id="PF00171">
    <property type="entry name" value="Aldedh"/>
    <property type="match status" value="1"/>
</dbReference>
<dbReference type="InterPro" id="IPR016161">
    <property type="entry name" value="Ald_DH/histidinol_DH"/>
</dbReference>
<evidence type="ECO:0000313" key="9">
    <source>
        <dbReference type="EMBL" id="KTC84657.1"/>
    </source>
</evidence>
<dbReference type="PROSITE" id="PS01223">
    <property type="entry name" value="PROA"/>
    <property type="match status" value="1"/>
</dbReference>
<dbReference type="SUPFAM" id="SSF53720">
    <property type="entry name" value="ALDH-like"/>
    <property type="match status" value="1"/>
</dbReference>
<evidence type="ECO:0000256" key="6">
    <source>
        <dbReference type="ARBA" id="ARBA00049024"/>
    </source>
</evidence>
<evidence type="ECO:0000256" key="3">
    <source>
        <dbReference type="ARBA" id="ARBA00022650"/>
    </source>
</evidence>
<keyword evidence="2 7" id="KW-0028">Amino-acid biosynthesis</keyword>
<dbReference type="OrthoDB" id="9809970at2"/>
<proteinExistence type="inferred from homology"/>
<dbReference type="InterPro" id="IPR012134">
    <property type="entry name" value="Glu-5-SA_DH"/>
</dbReference>
<protein>
    <recommendedName>
        <fullName evidence="7">Gamma-glutamyl phosphate reductase</fullName>
        <shortName evidence="7">GPR</shortName>
        <ecNumber evidence="7">1.2.1.41</ecNumber>
    </recommendedName>
    <alternativeName>
        <fullName evidence="7">Glutamate-5-semialdehyde dehydrogenase</fullName>
    </alternativeName>
    <alternativeName>
        <fullName evidence="7">Glutamyl-gamma-semialdehyde dehydrogenase</fullName>
        <shortName evidence="7">GSA dehydrogenase</shortName>
    </alternativeName>
</protein>
<dbReference type="NCBIfam" id="NF001221">
    <property type="entry name" value="PRK00197.1"/>
    <property type="match status" value="1"/>
</dbReference>
<dbReference type="PANTHER" id="PTHR11063">
    <property type="entry name" value="GLUTAMATE SEMIALDEHYDE DEHYDROGENASE"/>
    <property type="match status" value="1"/>
</dbReference>
<evidence type="ECO:0000256" key="4">
    <source>
        <dbReference type="ARBA" id="ARBA00022857"/>
    </source>
</evidence>
<organism evidence="9 10">
    <name type="scientific">Legionella drozanskii LLAP-1</name>
    <dbReference type="NCBI Taxonomy" id="1212489"/>
    <lineage>
        <taxon>Bacteria</taxon>
        <taxon>Pseudomonadati</taxon>
        <taxon>Pseudomonadota</taxon>
        <taxon>Gammaproteobacteria</taxon>
        <taxon>Legionellales</taxon>
        <taxon>Legionellaceae</taxon>
        <taxon>Legionella</taxon>
    </lineage>
</organism>
<comment type="similarity">
    <text evidence="7">Belongs to the gamma-glutamyl phosphate reductase family.</text>
</comment>
<keyword evidence="10" id="KW-1185">Reference proteome</keyword>
<comment type="subcellular location">
    <subcellularLocation>
        <location evidence="7">Cytoplasm</location>
    </subcellularLocation>
</comment>
<dbReference type="HAMAP" id="MF_00412">
    <property type="entry name" value="ProA"/>
    <property type="match status" value="1"/>
</dbReference>
<dbReference type="GO" id="GO:0005737">
    <property type="term" value="C:cytoplasm"/>
    <property type="evidence" value="ECO:0007669"/>
    <property type="project" value="UniProtKB-SubCell"/>
</dbReference>
<evidence type="ECO:0000313" key="10">
    <source>
        <dbReference type="Proteomes" id="UP000054736"/>
    </source>
</evidence>
<dbReference type="InterPro" id="IPR020593">
    <property type="entry name" value="G-glutamylP_reductase_CS"/>
</dbReference>
<reference evidence="9 10" key="1">
    <citation type="submission" date="2015-11" db="EMBL/GenBank/DDBJ databases">
        <title>Genomic analysis of 38 Legionella species identifies large and diverse effector repertoires.</title>
        <authorList>
            <person name="Burstein D."/>
            <person name="Amaro F."/>
            <person name="Zusman T."/>
            <person name="Lifshitz Z."/>
            <person name="Cohen O."/>
            <person name="Gilbert J.A."/>
            <person name="Pupko T."/>
            <person name="Shuman H.A."/>
            <person name="Segal G."/>
        </authorList>
    </citation>
    <scope>NUCLEOTIDE SEQUENCE [LARGE SCALE GENOMIC DNA]</scope>
    <source>
        <strain evidence="9 10">ATCC 700990</strain>
    </source>
</reference>
<dbReference type="PIRSF" id="PIRSF000151">
    <property type="entry name" value="GPR"/>
    <property type="match status" value="1"/>
</dbReference>
<dbReference type="CDD" id="cd07079">
    <property type="entry name" value="ALDH_F18-19_ProA-GPR"/>
    <property type="match status" value="1"/>
</dbReference>
<keyword evidence="4 7" id="KW-0521">NADP</keyword>
<dbReference type="Gene3D" id="3.40.605.10">
    <property type="entry name" value="Aldehyde Dehydrogenase, Chain A, domain 1"/>
    <property type="match status" value="1"/>
</dbReference>
<dbReference type="GO" id="GO:0050661">
    <property type="term" value="F:NADP binding"/>
    <property type="evidence" value="ECO:0007669"/>
    <property type="project" value="InterPro"/>
</dbReference>
<dbReference type="InterPro" id="IPR015590">
    <property type="entry name" value="Aldehyde_DH_dom"/>
</dbReference>